<dbReference type="RefSeq" id="WP_129005531.1">
    <property type="nucleotide sequence ID" value="NZ_SDHZ01000004.1"/>
</dbReference>
<dbReference type="OrthoDB" id="685705at2"/>
<name>A0A4Q1D248_9BACT</name>
<accession>A0A4Q1D248</accession>
<protein>
    <submittedName>
        <fullName evidence="1">Uncharacterized protein</fullName>
    </submittedName>
</protein>
<keyword evidence="2" id="KW-1185">Reference proteome</keyword>
<gene>
    <name evidence="1" type="ORF">ESB13_20285</name>
</gene>
<evidence type="ECO:0000313" key="2">
    <source>
        <dbReference type="Proteomes" id="UP000290545"/>
    </source>
</evidence>
<dbReference type="AlphaFoldDB" id="A0A4Q1D248"/>
<proteinExistence type="predicted"/>
<dbReference type="Proteomes" id="UP000290545">
    <property type="component" value="Unassembled WGS sequence"/>
</dbReference>
<organism evidence="1 2">
    <name type="scientific">Filimonas effusa</name>
    <dbReference type="NCBI Taxonomy" id="2508721"/>
    <lineage>
        <taxon>Bacteria</taxon>
        <taxon>Pseudomonadati</taxon>
        <taxon>Bacteroidota</taxon>
        <taxon>Chitinophagia</taxon>
        <taxon>Chitinophagales</taxon>
        <taxon>Chitinophagaceae</taxon>
        <taxon>Filimonas</taxon>
    </lineage>
</organism>
<sequence>MAEVIKLVSENTFDYACQAFIKPYEKDGNIYYAAFCPEAVIYNDKLNFTSRYIVTMPHPEQGTIQFYLRILEDTWILDNPTRDNRNEVEEYNQALFSHDYNFEIAPEIIAWCDAAISSHTM</sequence>
<dbReference type="EMBL" id="SDHZ01000004">
    <property type="protein sequence ID" value="RXK81277.1"/>
    <property type="molecule type" value="Genomic_DNA"/>
</dbReference>
<comment type="caution">
    <text evidence="1">The sequence shown here is derived from an EMBL/GenBank/DDBJ whole genome shotgun (WGS) entry which is preliminary data.</text>
</comment>
<reference evidence="1 2" key="1">
    <citation type="submission" date="2019-01" db="EMBL/GenBank/DDBJ databases">
        <title>Filimonas sp. strain TTM-71.</title>
        <authorList>
            <person name="Chen W.-M."/>
        </authorList>
    </citation>
    <scope>NUCLEOTIDE SEQUENCE [LARGE SCALE GENOMIC DNA]</scope>
    <source>
        <strain evidence="1 2">TTM-71</strain>
    </source>
</reference>
<evidence type="ECO:0000313" key="1">
    <source>
        <dbReference type="EMBL" id="RXK81277.1"/>
    </source>
</evidence>